<gene>
    <name evidence="2" type="primary">LOC142164603</name>
</gene>
<reference evidence="2" key="2">
    <citation type="submission" date="2025-08" db="UniProtKB">
        <authorList>
            <consortium name="RefSeq"/>
        </authorList>
    </citation>
    <scope>IDENTIFICATION</scope>
    <source>
        <tissue evidence="2">Leaf</tissue>
    </source>
</reference>
<accession>A0AC58S183</accession>
<sequence>MAPFEALCGRRYRSSIEWFVPDEARIYGTNLLKNALDKGIMRFEKKDNLGPRFIGPFKVSRRVGKVAYELSFPPSLSRVHPVFHVSMIWKYHADWSQVLDCSTVQLDDSLGYEEEPVAIVDRQVHQLRSKKISAIKV</sequence>
<proteinExistence type="predicted"/>
<evidence type="ECO:0000313" key="2">
    <source>
        <dbReference type="RefSeq" id="XP_075078715.1"/>
    </source>
</evidence>
<dbReference type="Proteomes" id="UP000790787">
    <property type="component" value="Chromosome 1"/>
</dbReference>
<organism evidence="1 2">
    <name type="scientific">Nicotiana tabacum</name>
    <name type="common">Common tobacco</name>
    <dbReference type="NCBI Taxonomy" id="4097"/>
    <lineage>
        <taxon>Eukaryota</taxon>
        <taxon>Viridiplantae</taxon>
        <taxon>Streptophyta</taxon>
        <taxon>Embryophyta</taxon>
        <taxon>Tracheophyta</taxon>
        <taxon>Spermatophyta</taxon>
        <taxon>Magnoliopsida</taxon>
        <taxon>eudicotyledons</taxon>
        <taxon>Gunneridae</taxon>
        <taxon>Pentapetalae</taxon>
        <taxon>asterids</taxon>
        <taxon>lamiids</taxon>
        <taxon>Solanales</taxon>
        <taxon>Solanaceae</taxon>
        <taxon>Nicotianoideae</taxon>
        <taxon>Nicotianeae</taxon>
        <taxon>Nicotiana</taxon>
    </lineage>
</organism>
<keyword evidence="1" id="KW-1185">Reference proteome</keyword>
<reference evidence="1" key="1">
    <citation type="journal article" date="2014" name="Nat. Commun.">
        <title>The tobacco genome sequence and its comparison with those of tomato and potato.</title>
        <authorList>
            <person name="Sierro N."/>
            <person name="Battey J.N."/>
            <person name="Ouadi S."/>
            <person name="Bakaher N."/>
            <person name="Bovet L."/>
            <person name="Willig A."/>
            <person name="Goepfert S."/>
            <person name="Peitsch M.C."/>
            <person name="Ivanov N.V."/>
        </authorList>
    </citation>
    <scope>NUCLEOTIDE SEQUENCE [LARGE SCALE GENOMIC DNA]</scope>
</reference>
<evidence type="ECO:0000313" key="1">
    <source>
        <dbReference type="Proteomes" id="UP000790787"/>
    </source>
</evidence>
<protein>
    <submittedName>
        <fullName evidence="2">Uncharacterized protein LOC142164603</fullName>
    </submittedName>
</protein>
<name>A0AC58S183_TOBAC</name>
<dbReference type="RefSeq" id="XP_075078715.1">
    <property type="nucleotide sequence ID" value="XM_075222614.1"/>
</dbReference>